<dbReference type="NCBIfam" id="NF041630">
    <property type="entry name" value="CBS_CbpB"/>
    <property type="match status" value="1"/>
</dbReference>
<dbReference type="InterPro" id="IPR051462">
    <property type="entry name" value="CBS_domain-containing"/>
</dbReference>
<keyword evidence="5" id="KW-1185">Reference proteome</keyword>
<evidence type="ECO:0000256" key="1">
    <source>
        <dbReference type="ARBA" id="ARBA00022737"/>
    </source>
</evidence>
<organism evidence="4 5">
    <name type="scientific">Anaerococcus martiniensis</name>
    <dbReference type="NCBI Taxonomy" id="3115615"/>
    <lineage>
        <taxon>Bacteria</taxon>
        <taxon>Bacillati</taxon>
        <taxon>Bacillota</taxon>
        <taxon>Tissierellia</taxon>
        <taxon>Tissierellales</taxon>
        <taxon>Peptoniphilaceae</taxon>
        <taxon>Anaerococcus</taxon>
    </lineage>
</organism>
<reference evidence="4 5" key="1">
    <citation type="journal article" date="2025" name="Anaerobe">
        <title>Description of Anaerococcus kampingiae sp. nov., Anaerococcus groningensis sp. nov., Anaerococcus martiniensis sp. nov., and Anaerococcus cruorum sp. nov., isolated from human clinical specimens.</title>
        <authorList>
            <person name="Boiten K.E."/>
            <person name="Meijer J."/>
            <person name="van Wezel E.M."/>
            <person name="Veloo A.C.M."/>
        </authorList>
    </citation>
    <scope>NUCLEOTIDE SEQUENCE [LARGE SCALE GENOMIC DNA]</scope>
    <source>
        <strain evidence="4 5">ENR0831</strain>
    </source>
</reference>
<dbReference type="Pfam" id="PF00571">
    <property type="entry name" value="CBS"/>
    <property type="match status" value="2"/>
</dbReference>
<dbReference type="InterPro" id="IPR046342">
    <property type="entry name" value="CBS_dom_sf"/>
</dbReference>
<dbReference type="PROSITE" id="PS51371">
    <property type="entry name" value="CBS"/>
    <property type="match status" value="1"/>
</dbReference>
<evidence type="ECO:0000256" key="2">
    <source>
        <dbReference type="PROSITE-ProRule" id="PRU00703"/>
    </source>
</evidence>
<dbReference type="Gene3D" id="3.10.580.10">
    <property type="entry name" value="CBS-domain"/>
    <property type="match status" value="1"/>
</dbReference>
<keyword evidence="2" id="KW-0129">CBS domain</keyword>
<dbReference type="InterPro" id="IPR000644">
    <property type="entry name" value="CBS_dom"/>
</dbReference>
<dbReference type="PANTHER" id="PTHR48108">
    <property type="entry name" value="CBS DOMAIN-CONTAINING PROTEIN CBSX2, CHLOROPLASTIC"/>
    <property type="match status" value="1"/>
</dbReference>
<keyword evidence="1" id="KW-0677">Repeat</keyword>
<evidence type="ECO:0000259" key="3">
    <source>
        <dbReference type="PROSITE" id="PS51371"/>
    </source>
</evidence>
<evidence type="ECO:0000313" key="5">
    <source>
        <dbReference type="Proteomes" id="UP001637996"/>
    </source>
</evidence>
<dbReference type="InterPro" id="IPR048125">
    <property type="entry name" value="CBS_CbpB"/>
</dbReference>
<protein>
    <submittedName>
        <fullName evidence="4">Cyclic-di-AMP-binding protein CbpB</fullName>
    </submittedName>
</protein>
<dbReference type="PANTHER" id="PTHR48108:SF26">
    <property type="entry name" value="CBS DOMAIN-CONTAINING PROTEIN DDB_G0289609"/>
    <property type="match status" value="1"/>
</dbReference>
<name>A0ABW9M5J8_9FIRM</name>
<feature type="domain" description="CBS" evidence="3">
    <location>
        <begin position="18"/>
        <end position="78"/>
    </location>
</feature>
<gene>
    <name evidence="4" type="primary">cbpB</name>
    <name evidence="4" type="ORF">ACCQ41_00430</name>
</gene>
<accession>A0ABW9M5J8</accession>
<dbReference type="Proteomes" id="UP001637996">
    <property type="component" value="Unassembled WGS sequence"/>
</dbReference>
<comment type="caution">
    <text evidence="4">The sequence shown here is derived from an EMBL/GenBank/DDBJ whole genome shotgun (WGS) entry which is preliminary data.</text>
</comment>
<dbReference type="EMBL" id="JBGMEI010000001">
    <property type="protein sequence ID" value="MFO3664728.1"/>
    <property type="molecule type" value="Genomic_DNA"/>
</dbReference>
<proteinExistence type="predicted"/>
<dbReference type="CDD" id="cd04643">
    <property type="entry name" value="CBS_pair_bac"/>
    <property type="match status" value="1"/>
</dbReference>
<evidence type="ECO:0000313" key="4">
    <source>
        <dbReference type="EMBL" id="MFO3664728.1"/>
    </source>
</evidence>
<dbReference type="SUPFAM" id="SSF54631">
    <property type="entry name" value="CBS-domain pair"/>
    <property type="match status" value="1"/>
</dbReference>
<dbReference type="RefSeq" id="WP_394023427.1">
    <property type="nucleotide sequence ID" value="NZ_JBGMEI010000001.1"/>
</dbReference>
<sequence>MIGKNIEKMFKEPTENIMIPASDVAIVREDDSLVHAILVLSSSGYQTIPVLDKENRVRGLISISNIVTSTEDLSIFDEDRLAQIKVKKVMNQVVPILFDNYNLEDVLRLLVNHNFICVTHKNGYFVGIIPRKIILERFTNIAHNLENQYTLTKK</sequence>